<sequence>MSAGSGSLTPFRAPAWVVIAAGVAAALHVAKLAPALPVWRQEFGLSLAQAGWLLSTVQAAGMGLGALMGGVADAWGLRRCALSGLLLLSAASALAPAVDAVLALLALRALEGLGFLLATMPAAGLVRRHVPAQGLALMLGVWGCYMPLATALALLLGPWVLSHGSWAAWWWLAAAATAAMAGLLAWVVPVDPVPDRGAAQAGAGWLAPLWGRLRRTWSAPGPWLVAAAFALYSGQWLAVIGFLPSMLSAEAWSPAQAAWLMAALAGVNMLGNLASGALQHRGVSPGRLLGLGFACMALGAWLAFQSFWPLSFELRMGGVLVFSLVGGVIPGTLFSQAVRVAPDEGCISTTVGWMQQCSSLGQFLGPPVVGALAAWSGGWQWTWVFTGVCSALGLGVAWALPRLHPR</sequence>
<keyword evidence="2" id="KW-0813">Transport</keyword>
<dbReference type="PANTHER" id="PTHR42718">
    <property type="entry name" value="MAJOR FACILITATOR SUPERFAMILY MULTIDRUG TRANSPORTER MFSC"/>
    <property type="match status" value="1"/>
</dbReference>
<comment type="caution">
    <text evidence="9">The sequence shown here is derived from an EMBL/GenBank/DDBJ whole genome shotgun (WGS) entry which is preliminary data.</text>
</comment>
<dbReference type="PROSITE" id="PS50850">
    <property type="entry name" value="MFS"/>
    <property type="match status" value="1"/>
</dbReference>
<feature type="transmembrane region" description="Helical" evidence="7">
    <location>
        <begin position="12"/>
        <end position="30"/>
    </location>
</feature>
<dbReference type="SUPFAM" id="SSF103473">
    <property type="entry name" value="MFS general substrate transporter"/>
    <property type="match status" value="1"/>
</dbReference>
<reference evidence="9 10" key="1">
    <citation type="submission" date="2023-02" db="EMBL/GenBank/DDBJ databases">
        <title>Bacterial whole genome sequence for Curvibacter sp. HBC28.</title>
        <authorList>
            <person name="Le V."/>
            <person name="Ko S.-R."/>
            <person name="Ahn C.-Y."/>
            <person name="Oh H.-M."/>
        </authorList>
    </citation>
    <scope>NUCLEOTIDE SEQUENCE [LARGE SCALE GENOMIC DNA]</scope>
    <source>
        <strain evidence="9 10">HBC28</strain>
    </source>
</reference>
<evidence type="ECO:0000256" key="2">
    <source>
        <dbReference type="ARBA" id="ARBA00022448"/>
    </source>
</evidence>
<organism evidence="9 10">
    <name type="scientific">Curvibacter microcysteis</name>
    <dbReference type="NCBI Taxonomy" id="3026419"/>
    <lineage>
        <taxon>Bacteria</taxon>
        <taxon>Pseudomonadati</taxon>
        <taxon>Pseudomonadota</taxon>
        <taxon>Betaproteobacteria</taxon>
        <taxon>Burkholderiales</taxon>
        <taxon>Comamonadaceae</taxon>
        <taxon>Curvibacter</taxon>
    </lineage>
</organism>
<dbReference type="Proteomes" id="UP001528672">
    <property type="component" value="Unassembled WGS sequence"/>
</dbReference>
<protein>
    <submittedName>
        <fullName evidence="9">MFS transporter</fullName>
    </submittedName>
</protein>
<dbReference type="Pfam" id="PF07690">
    <property type="entry name" value="MFS_1"/>
    <property type="match status" value="1"/>
</dbReference>
<keyword evidence="6 7" id="KW-0472">Membrane</keyword>
<evidence type="ECO:0000313" key="10">
    <source>
        <dbReference type="Proteomes" id="UP001528672"/>
    </source>
</evidence>
<dbReference type="InterPro" id="IPR036259">
    <property type="entry name" value="MFS_trans_sf"/>
</dbReference>
<keyword evidence="10" id="KW-1185">Reference proteome</keyword>
<feature type="transmembrane region" description="Helical" evidence="7">
    <location>
        <begin position="257"/>
        <end position="276"/>
    </location>
</feature>
<feature type="transmembrane region" description="Helical" evidence="7">
    <location>
        <begin position="381"/>
        <end position="400"/>
    </location>
</feature>
<dbReference type="CDD" id="cd06174">
    <property type="entry name" value="MFS"/>
    <property type="match status" value="1"/>
</dbReference>
<evidence type="ECO:0000256" key="1">
    <source>
        <dbReference type="ARBA" id="ARBA00004651"/>
    </source>
</evidence>
<gene>
    <name evidence="9" type="ORF">PSQ39_16715</name>
</gene>
<feature type="transmembrane region" description="Helical" evidence="7">
    <location>
        <begin position="135"/>
        <end position="156"/>
    </location>
</feature>
<dbReference type="PANTHER" id="PTHR42718:SF46">
    <property type="entry name" value="BLR6921 PROTEIN"/>
    <property type="match status" value="1"/>
</dbReference>
<evidence type="ECO:0000259" key="8">
    <source>
        <dbReference type="PROSITE" id="PS50850"/>
    </source>
</evidence>
<dbReference type="InterPro" id="IPR011701">
    <property type="entry name" value="MFS"/>
</dbReference>
<evidence type="ECO:0000256" key="7">
    <source>
        <dbReference type="SAM" id="Phobius"/>
    </source>
</evidence>
<feature type="transmembrane region" description="Helical" evidence="7">
    <location>
        <begin position="168"/>
        <end position="188"/>
    </location>
</feature>
<feature type="transmembrane region" description="Helical" evidence="7">
    <location>
        <begin position="288"/>
        <end position="308"/>
    </location>
</feature>
<dbReference type="InterPro" id="IPR020846">
    <property type="entry name" value="MFS_dom"/>
</dbReference>
<dbReference type="RefSeq" id="WP_273927985.1">
    <property type="nucleotide sequence ID" value="NZ_JAQSIO010000007.1"/>
</dbReference>
<feature type="transmembrane region" description="Helical" evidence="7">
    <location>
        <begin position="223"/>
        <end position="245"/>
    </location>
</feature>
<keyword evidence="4 7" id="KW-0812">Transmembrane</keyword>
<dbReference type="Gene3D" id="1.20.1250.20">
    <property type="entry name" value="MFS general substrate transporter like domains"/>
    <property type="match status" value="1"/>
</dbReference>
<evidence type="ECO:0000313" key="9">
    <source>
        <dbReference type="EMBL" id="MDD0816285.1"/>
    </source>
</evidence>
<feature type="transmembrane region" description="Helical" evidence="7">
    <location>
        <begin position="50"/>
        <end position="68"/>
    </location>
</feature>
<accession>A0ABT5MM37</accession>
<keyword evidence="3" id="KW-1003">Cell membrane</keyword>
<feature type="domain" description="Major facilitator superfamily (MFS) profile" evidence="8">
    <location>
        <begin position="14"/>
        <end position="405"/>
    </location>
</feature>
<feature type="transmembrane region" description="Helical" evidence="7">
    <location>
        <begin position="320"/>
        <end position="341"/>
    </location>
</feature>
<feature type="transmembrane region" description="Helical" evidence="7">
    <location>
        <begin position="80"/>
        <end position="98"/>
    </location>
</feature>
<evidence type="ECO:0000256" key="3">
    <source>
        <dbReference type="ARBA" id="ARBA00022475"/>
    </source>
</evidence>
<name>A0ABT5MM37_9BURK</name>
<comment type="subcellular location">
    <subcellularLocation>
        <location evidence="1">Cell membrane</location>
        <topology evidence="1">Multi-pass membrane protein</topology>
    </subcellularLocation>
</comment>
<dbReference type="EMBL" id="JAQSIO010000007">
    <property type="protein sequence ID" value="MDD0816285.1"/>
    <property type="molecule type" value="Genomic_DNA"/>
</dbReference>
<proteinExistence type="predicted"/>
<evidence type="ECO:0000256" key="5">
    <source>
        <dbReference type="ARBA" id="ARBA00022989"/>
    </source>
</evidence>
<evidence type="ECO:0000256" key="4">
    <source>
        <dbReference type="ARBA" id="ARBA00022692"/>
    </source>
</evidence>
<evidence type="ECO:0000256" key="6">
    <source>
        <dbReference type="ARBA" id="ARBA00023136"/>
    </source>
</evidence>
<keyword evidence="5 7" id="KW-1133">Transmembrane helix</keyword>